<keyword evidence="2" id="KW-1185">Reference proteome</keyword>
<protein>
    <submittedName>
        <fullName evidence="1">Uncharacterized protein</fullName>
    </submittedName>
</protein>
<comment type="caution">
    <text evidence="1">The sequence shown here is derived from an EMBL/GenBank/DDBJ whole genome shotgun (WGS) entry which is preliminary data.</text>
</comment>
<proteinExistence type="predicted"/>
<dbReference type="EMBL" id="VSDO01000002">
    <property type="protein sequence ID" value="TYA13486.1"/>
    <property type="molecule type" value="Genomic_DNA"/>
</dbReference>
<name>A0A5D0CU33_9BACL</name>
<accession>A0A5D0CU33</accession>
<dbReference type="Proteomes" id="UP000325218">
    <property type="component" value="Unassembled WGS sequence"/>
</dbReference>
<gene>
    <name evidence="1" type="ORF">FRY98_12595</name>
</gene>
<reference evidence="1 2" key="1">
    <citation type="submission" date="2019-08" db="EMBL/GenBank/DDBJ databases">
        <title>Genome sequencing of Paenibacillus faecis DSM 23593(T).</title>
        <authorList>
            <person name="Kook J.-K."/>
            <person name="Park S.-N."/>
            <person name="Lim Y.K."/>
        </authorList>
    </citation>
    <scope>NUCLEOTIDE SEQUENCE [LARGE SCALE GENOMIC DNA]</scope>
    <source>
        <strain evidence="1 2">DSM 23593</strain>
    </source>
</reference>
<sequence length="73" mass="8545">MSTQIDQKNIRPVHGAKRLLSDSGIMIVPPPENLRPLIDQEMRKIRLDLMEKMGQEAYGERIRQANEEFELLR</sequence>
<evidence type="ECO:0000313" key="2">
    <source>
        <dbReference type="Proteomes" id="UP000325218"/>
    </source>
</evidence>
<dbReference type="AlphaFoldDB" id="A0A5D0CU33"/>
<dbReference type="RefSeq" id="WP_148452209.1">
    <property type="nucleotide sequence ID" value="NZ_VSDO01000002.1"/>
</dbReference>
<organism evidence="1 2">
    <name type="scientific">Paenibacillus faecis</name>
    <dbReference type="NCBI Taxonomy" id="862114"/>
    <lineage>
        <taxon>Bacteria</taxon>
        <taxon>Bacillati</taxon>
        <taxon>Bacillota</taxon>
        <taxon>Bacilli</taxon>
        <taxon>Bacillales</taxon>
        <taxon>Paenibacillaceae</taxon>
        <taxon>Paenibacillus</taxon>
    </lineage>
</organism>
<evidence type="ECO:0000313" key="1">
    <source>
        <dbReference type="EMBL" id="TYA13486.1"/>
    </source>
</evidence>